<evidence type="ECO:0000313" key="2">
    <source>
        <dbReference type="EMBL" id="OCF33360.1"/>
    </source>
</evidence>
<reference evidence="2 3" key="1">
    <citation type="submission" date="2013-07" db="EMBL/GenBank/DDBJ databases">
        <title>The Genome Sequence of Cryptococcus heveanensis BCC8398.</title>
        <authorList>
            <consortium name="The Broad Institute Genome Sequencing Platform"/>
            <person name="Cuomo C."/>
            <person name="Litvintseva A."/>
            <person name="Chen Y."/>
            <person name="Heitman J."/>
            <person name="Sun S."/>
            <person name="Springer D."/>
            <person name="Dromer F."/>
            <person name="Young S.K."/>
            <person name="Zeng Q."/>
            <person name="Gargeya S."/>
            <person name="Fitzgerald M."/>
            <person name="Abouelleil A."/>
            <person name="Alvarado L."/>
            <person name="Berlin A.M."/>
            <person name="Chapman S.B."/>
            <person name="Dewar J."/>
            <person name="Goldberg J."/>
            <person name="Griggs A."/>
            <person name="Gujja S."/>
            <person name="Hansen M."/>
            <person name="Howarth C."/>
            <person name="Imamovic A."/>
            <person name="Larimer J."/>
            <person name="McCowan C."/>
            <person name="Murphy C."/>
            <person name="Pearson M."/>
            <person name="Priest M."/>
            <person name="Roberts A."/>
            <person name="Saif S."/>
            <person name="Shea T."/>
            <person name="Sykes S."/>
            <person name="Wortman J."/>
            <person name="Nusbaum C."/>
            <person name="Birren B."/>
        </authorList>
    </citation>
    <scope>NUCLEOTIDE SEQUENCE [LARGE SCALE GENOMIC DNA]</scope>
    <source>
        <strain evidence="2 3">BCC8398</strain>
    </source>
</reference>
<feature type="compositionally biased region" description="Acidic residues" evidence="1">
    <location>
        <begin position="917"/>
        <end position="947"/>
    </location>
</feature>
<name>A0A1B9GQL2_9TREE</name>
<proteinExistence type="predicted"/>
<dbReference type="AlphaFoldDB" id="A0A1B9GQL2"/>
<gene>
    <name evidence="2" type="ORF">I316_05102</name>
</gene>
<keyword evidence="3" id="KW-1185">Reference proteome</keyword>
<feature type="compositionally biased region" description="Polar residues" evidence="1">
    <location>
        <begin position="897"/>
        <end position="911"/>
    </location>
</feature>
<sequence length="965" mass="105232">MFDPTAEVTSGRSTPTKRYHPSTPTDDHPTKRLHKGTSTSDVLSASTSSSLPSVHYASADEREDEEEQYDQVSASNSRRDRGKGKMVYLPELPADVWTKIFEFYYEDLTNEWQASAAIRGGATPLLICRDLTSIALPVLYQHPYIGYNAIERFVAALSRTSGKARGCIRHLTIRASPLVPSKQFAAFHEARSLTREAENTRAVHNVVPYTIHPSFVHLMSLLPELTSFTLKDSLVLHQADAQLLFAGLRFVCPRKIRLEIRMWDLNDSPVGQDIMAATKGHSFTSTVSGRIIETTPPDPPSHFNFLDPMSGVIASWREALYKDKELDLPIWWTETPTFNHPPQPPQPPPSPLFGPAINQYIINSLSSGTLWPFDAPDHLTNTSTHASVLPEWRLFTDSPPAQAGSSLNLNNDWSDSLSQPCVWGGLTAHPALAIPSAKDASTHVVPASGSSGHAGPSTSATGQHVTHLRGAPPEAEQHRYHELSHIANQSTLPPGHTSRSDAAGNPLRLGVARDIDSNLSSDDDFGLLDDDISLIEDDFSNNAIDDNDDDDGDRTSELSETLAAPASATTSGNNSVSADQIQPIPNPTTRWARRANAIRASRAASSSASRFAAEDGPVPASSSMLVYGPQNISAVSSTVTSSLPASNRSLRRNVIGSRNALVQPVPPSVIGGVRVTTSQGFHSHALARYMGGLLLVLIRDRWTPRLQALSFVAHDPLASIIVRAPELNFWTQIPVPHIRVHLPRGCNSLAVFKGPRELARDRLRASRAEANHGQAQGQGQQLLQTAFTMMLNGMHPTPLANAGDQHQINEAELDRIGVVGGDGSGGGLIDEEVRLFEIEINTLAEMKDDVWIRCGNQLPPQLCRILAGEHDWRDVSFSHANDTYSPPHSEYVPPASPDTSDFDSPTFSFVSLSDDGNPGDEMEPLDLDRREEEEDGEEAGDDGEGYDEEKAKAQARLIADRKRAQ</sequence>
<feature type="compositionally biased region" description="Basic and acidic residues" evidence="1">
    <location>
        <begin position="948"/>
        <end position="965"/>
    </location>
</feature>
<reference evidence="3" key="2">
    <citation type="submission" date="2013-12" db="EMBL/GenBank/DDBJ databases">
        <title>Evolution of pathogenesis and genome organization in the Tremellales.</title>
        <authorList>
            <person name="Cuomo C."/>
            <person name="Litvintseva A."/>
            <person name="Heitman J."/>
            <person name="Chen Y."/>
            <person name="Sun S."/>
            <person name="Springer D."/>
            <person name="Dromer F."/>
            <person name="Young S."/>
            <person name="Zeng Q."/>
            <person name="Chapman S."/>
            <person name="Gujja S."/>
            <person name="Saif S."/>
            <person name="Birren B."/>
        </authorList>
    </citation>
    <scope>NUCLEOTIDE SEQUENCE [LARGE SCALE GENOMIC DNA]</scope>
    <source>
        <strain evidence="3">BCC8398</strain>
    </source>
</reference>
<accession>A0A1B9GQL2</accession>
<feature type="compositionally biased region" description="Acidic residues" evidence="1">
    <location>
        <begin position="540"/>
        <end position="552"/>
    </location>
</feature>
<feature type="compositionally biased region" description="Low complexity" evidence="1">
    <location>
        <begin position="37"/>
        <end position="54"/>
    </location>
</feature>
<evidence type="ECO:0000313" key="3">
    <source>
        <dbReference type="Proteomes" id="UP000092666"/>
    </source>
</evidence>
<dbReference type="Proteomes" id="UP000092666">
    <property type="component" value="Unassembled WGS sequence"/>
</dbReference>
<organism evidence="2 3">
    <name type="scientific">Kwoniella heveanensis BCC8398</name>
    <dbReference type="NCBI Taxonomy" id="1296120"/>
    <lineage>
        <taxon>Eukaryota</taxon>
        <taxon>Fungi</taxon>
        <taxon>Dikarya</taxon>
        <taxon>Basidiomycota</taxon>
        <taxon>Agaricomycotina</taxon>
        <taxon>Tremellomycetes</taxon>
        <taxon>Tremellales</taxon>
        <taxon>Cryptococcaceae</taxon>
        <taxon>Kwoniella</taxon>
    </lineage>
</organism>
<dbReference type="EMBL" id="KV700126">
    <property type="protein sequence ID" value="OCF33360.1"/>
    <property type="molecule type" value="Genomic_DNA"/>
</dbReference>
<feature type="compositionally biased region" description="Polar residues" evidence="1">
    <location>
        <begin position="567"/>
        <end position="580"/>
    </location>
</feature>
<evidence type="ECO:0000256" key="1">
    <source>
        <dbReference type="SAM" id="MobiDB-lite"/>
    </source>
</evidence>
<feature type="region of interest" description="Disordered" evidence="1">
    <location>
        <begin position="540"/>
        <end position="589"/>
    </location>
</feature>
<feature type="region of interest" description="Disordered" evidence="1">
    <location>
        <begin position="443"/>
        <end position="478"/>
    </location>
</feature>
<feature type="region of interest" description="Disordered" evidence="1">
    <location>
        <begin position="880"/>
        <end position="965"/>
    </location>
</feature>
<protein>
    <submittedName>
        <fullName evidence="2">Uncharacterized protein</fullName>
    </submittedName>
</protein>
<feature type="region of interest" description="Disordered" evidence="1">
    <location>
        <begin position="1"/>
        <end position="82"/>
    </location>
</feature>
<dbReference type="OrthoDB" id="2564793at2759"/>
<feature type="compositionally biased region" description="Low complexity" evidence="1">
    <location>
        <begin position="446"/>
        <end position="462"/>
    </location>
</feature>